<protein>
    <submittedName>
        <fullName evidence="1">Uncharacterized protein</fullName>
    </submittedName>
</protein>
<reference evidence="1" key="1">
    <citation type="journal article" date="2016" name="Ticks Tick Borne Dis.">
        <title>De novo assembly and annotation of the salivary gland transcriptome of Rhipicephalus appendiculatus male and female ticks during blood feeding.</title>
        <authorList>
            <person name="de Castro M.H."/>
            <person name="de Klerk D."/>
            <person name="Pienaar R."/>
            <person name="Latif A.A."/>
            <person name="Rees D.J."/>
            <person name="Mans B.J."/>
        </authorList>
    </citation>
    <scope>NUCLEOTIDE SEQUENCE</scope>
    <source>
        <tissue evidence="1">Salivary glands</tissue>
    </source>
</reference>
<dbReference type="EMBL" id="GEDV01011563">
    <property type="protein sequence ID" value="JAP76994.1"/>
    <property type="molecule type" value="Transcribed_RNA"/>
</dbReference>
<proteinExistence type="predicted"/>
<evidence type="ECO:0000313" key="1">
    <source>
        <dbReference type="EMBL" id="JAP76994.1"/>
    </source>
</evidence>
<name>A0A131YCE0_RHIAP</name>
<dbReference type="AlphaFoldDB" id="A0A131YCE0"/>
<accession>A0A131YCE0</accession>
<sequence>MWWINGHVARMLAGYRTRNRGFSCRMMTMTYDEHPRSHEVWVVPEGYVAEVSRVRNQHFAMKEHFAVCQVVRVRIDMLNDVCLRR</sequence>
<organism evidence="1">
    <name type="scientific">Rhipicephalus appendiculatus</name>
    <name type="common">Brown ear tick</name>
    <dbReference type="NCBI Taxonomy" id="34631"/>
    <lineage>
        <taxon>Eukaryota</taxon>
        <taxon>Metazoa</taxon>
        <taxon>Ecdysozoa</taxon>
        <taxon>Arthropoda</taxon>
        <taxon>Chelicerata</taxon>
        <taxon>Arachnida</taxon>
        <taxon>Acari</taxon>
        <taxon>Parasitiformes</taxon>
        <taxon>Ixodida</taxon>
        <taxon>Ixodoidea</taxon>
        <taxon>Ixodidae</taxon>
        <taxon>Rhipicephalinae</taxon>
        <taxon>Rhipicephalus</taxon>
        <taxon>Rhipicephalus</taxon>
    </lineage>
</organism>